<dbReference type="RefSeq" id="WP_028069757.1">
    <property type="nucleotide sequence ID" value="NZ_LR590484.1"/>
</dbReference>
<accession>A0A4U9VF50</accession>
<dbReference type="Proteomes" id="UP000308196">
    <property type="component" value="Chromosome"/>
</dbReference>
<organism evidence="1 2">
    <name type="scientific">Sphingobacterium thalpophilum</name>
    <dbReference type="NCBI Taxonomy" id="259"/>
    <lineage>
        <taxon>Bacteria</taxon>
        <taxon>Pseudomonadati</taxon>
        <taxon>Bacteroidota</taxon>
        <taxon>Sphingobacteriia</taxon>
        <taxon>Sphingobacteriales</taxon>
        <taxon>Sphingobacteriaceae</taxon>
        <taxon>Sphingobacterium</taxon>
    </lineage>
</organism>
<evidence type="ECO:0000313" key="2">
    <source>
        <dbReference type="Proteomes" id="UP000308196"/>
    </source>
</evidence>
<dbReference type="KEGG" id="stha:NCTC11429_02960"/>
<sequence length="174" mass="19606">MKKIELIPLAGMHIENVGQVPLGASRAEVQAILGAPSDALDDQYYYDDLELRLDFNEAGFLQFIESINGPYPQKTEISIYGVNPFQVEADELLNILSEKNRGPVDDSEAGYCYAFLNISVGVWRQLTEEDIEEEMESIKAEGDYEENADMLIEDLEKSKFFWTIGVGVEGYYAD</sequence>
<dbReference type="EMBL" id="LR590484">
    <property type="protein sequence ID" value="VTR43979.1"/>
    <property type="molecule type" value="Genomic_DNA"/>
</dbReference>
<dbReference type="GeneID" id="78463653"/>
<evidence type="ECO:0000313" key="1">
    <source>
        <dbReference type="EMBL" id="VTR43979.1"/>
    </source>
</evidence>
<protein>
    <submittedName>
        <fullName evidence="1">Uncharacterized protein</fullName>
    </submittedName>
</protein>
<proteinExistence type="predicted"/>
<name>A0A4U9VF50_9SPHI</name>
<dbReference type="AlphaFoldDB" id="A0A4U9VF50"/>
<gene>
    <name evidence="1" type="ORF">NCTC11429_02960</name>
</gene>
<reference evidence="1 2" key="1">
    <citation type="submission" date="2019-05" db="EMBL/GenBank/DDBJ databases">
        <authorList>
            <consortium name="Pathogen Informatics"/>
        </authorList>
    </citation>
    <scope>NUCLEOTIDE SEQUENCE [LARGE SCALE GENOMIC DNA]</scope>
    <source>
        <strain evidence="1 2">NCTC11429</strain>
    </source>
</reference>